<reference evidence="5 6" key="3">
    <citation type="journal article" date="2016" name="Sci. Rep.">
        <title>Genome-wide diversity and gene expression profiling of Babesia microti isolates identify polymorphic genes that mediate host-pathogen interactions.</title>
        <authorList>
            <person name="Silva J.C."/>
            <person name="Cornillot E."/>
            <person name="McCracken C."/>
            <person name="Usmani-Brown S."/>
            <person name="Dwivedi A."/>
            <person name="Ifeonu O.O."/>
            <person name="Crabtree J."/>
            <person name="Gotia H.T."/>
            <person name="Virji A.Z."/>
            <person name="Reynes C."/>
            <person name="Colinge J."/>
            <person name="Kumar V."/>
            <person name="Lawres L."/>
            <person name="Pazzi J.E."/>
            <person name="Pablo J.V."/>
            <person name="Hung C."/>
            <person name="Brancato J."/>
            <person name="Kumari P."/>
            <person name="Orvis J."/>
            <person name="Tretina K."/>
            <person name="Chibucos M."/>
            <person name="Ott S."/>
            <person name="Sadzewicz L."/>
            <person name="Sengamalay N."/>
            <person name="Shetty A.C."/>
            <person name="Su Q."/>
            <person name="Tallon L."/>
            <person name="Fraser C.M."/>
            <person name="Frutos R."/>
            <person name="Molina D.M."/>
            <person name="Krause P.J."/>
            <person name="Ben Mamoun C."/>
        </authorList>
    </citation>
    <scope>NUCLEOTIDE SEQUENCE [LARGE SCALE GENOMIC DNA]</scope>
    <source>
        <strain evidence="5 6">RI</strain>
    </source>
</reference>
<dbReference type="Gene3D" id="3.40.1370.10">
    <property type="match status" value="1"/>
</dbReference>
<dbReference type="GO" id="GO:0003735">
    <property type="term" value="F:structural constituent of ribosome"/>
    <property type="evidence" value="ECO:0007669"/>
    <property type="project" value="InterPro"/>
</dbReference>
<name>A0A1N6LYC0_BABMR</name>
<evidence type="ECO:0000256" key="4">
    <source>
        <dbReference type="ARBA" id="ARBA00040565"/>
    </source>
</evidence>
<reference evidence="5 6" key="1">
    <citation type="journal article" date="2012" name="Nucleic Acids Res.">
        <title>Sequencing of the smallest Apicomplexan genome from the human pathogen Babesia microti.</title>
        <authorList>
            <person name="Cornillot E."/>
            <person name="Hadj-Kaddour K."/>
            <person name="Dassouli A."/>
            <person name="Noel B."/>
            <person name="Ranwez V."/>
            <person name="Vacherie B."/>
            <person name="Augagneur Y."/>
            <person name="Bres V."/>
            <person name="Duclos A."/>
            <person name="Randazzo S."/>
            <person name="Carcy B."/>
            <person name="Debierre-Grockiego F."/>
            <person name="Delbecq S."/>
            <person name="Moubri-Menage K."/>
            <person name="Shams-Eldin H."/>
            <person name="Usmani-Brown S."/>
            <person name="Bringaud F."/>
            <person name="Wincker P."/>
            <person name="Vivares C.P."/>
            <person name="Schwarz R.T."/>
            <person name="Schetters T.P."/>
            <person name="Krause P.J."/>
            <person name="Gorenflot A."/>
            <person name="Berry V."/>
            <person name="Barbe V."/>
            <person name="Ben Mamoun C."/>
        </authorList>
    </citation>
    <scope>NUCLEOTIDE SEQUENCE [LARGE SCALE GENOMIC DNA]</scope>
    <source>
        <strain evidence="5 6">RI</strain>
    </source>
</reference>
<dbReference type="InterPro" id="IPR013005">
    <property type="entry name" value="Ribosomal_uL4-like"/>
</dbReference>
<dbReference type="PANTHER" id="PTHR10746:SF6">
    <property type="entry name" value="LARGE RIBOSOMAL SUBUNIT PROTEIN UL4M"/>
    <property type="match status" value="1"/>
</dbReference>
<dbReference type="PANTHER" id="PTHR10746">
    <property type="entry name" value="50S RIBOSOMAL PROTEIN L4"/>
    <property type="match status" value="1"/>
</dbReference>
<dbReference type="GO" id="GO:0006412">
    <property type="term" value="P:translation"/>
    <property type="evidence" value="ECO:0007669"/>
    <property type="project" value="InterPro"/>
</dbReference>
<comment type="similarity">
    <text evidence="1">Belongs to the universal ribosomal protein uL4 family.</text>
</comment>
<reference evidence="5 6" key="2">
    <citation type="journal article" date="2013" name="PLoS ONE">
        <title>Whole genome mapping and re-organization of the nuclear and mitochondrial genomes of Babesia microti isolates.</title>
        <authorList>
            <person name="Cornillot E."/>
            <person name="Dassouli A."/>
            <person name="Garg A."/>
            <person name="Pachikara N."/>
            <person name="Randazzo S."/>
            <person name="Depoix D."/>
            <person name="Carcy B."/>
            <person name="Delbecq S."/>
            <person name="Frutos R."/>
            <person name="Silva J.C."/>
            <person name="Sutton R."/>
            <person name="Krause P.J."/>
            <person name="Mamoun C.B."/>
        </authorList>
    </citation>
    <scope>NUCLEOTIDE SEQUENCE [LARGE SCALE GENOMIC DNA]</scope>
    <source>
        <strain evidence="5 6">RI</strain>
    </source>
</reference>
<dbReference type="SUPFAM" id="SSF52166">
    <property type="entry name" value="Ribosomal protein L4"/>
    <property type="match status" value="1"/>
</dbReference>
<sequence length="458" mass="53379">MAYSMLTHHLNTNVMTHISKNFRINGRLVRFARLKKKDVSTNDITLDSVEHMLHSTPNINDLPVIRRPGEIVEIKTLIRNYWSFPAIGFNSVLELPVYKFEQGHIGQTRPSIPIRYTRVPNEIFGVPIRPDILHRCYYYYRGIMAGYNEDMQLAKYEWPGSSKKFRCGQKSGKARIERRKSIGKYLGVYAHPIRPRDYATKINKRVLFMGLKVMLSAKFAQSQIKVVDNFLIESHKTKYAVNYLRNILGLSCNSALLVFDGYSDSNENFRWSTANIAAVRRESVEGVNVYNLLKYRQLVITEKALTKLIFYIDNFPRENDWLPRYATPDNKPAPIPTKVEGWNTLWLQQKFKFNLSDYSRDAWKERIKKWKWSSEPQGPLKVPIKDGFDGFRLKKFTVDDEDLKNRYTYLYHGMEGPIAMDDSEIDYYENDSLKEFLQDSKDLSVITLGGLRSTTSNN</sequence>
<dbReference type="Pfam" id="PF00573">
    <property type="entry name" value="Ribosomal_L4"/>
    <property type="match status" value="1"/>
</dbReference>
<evidence type="ECO:0000313" key="5">
    <source>
        <dbReference type="EMBL" id="SIO73865.1"/>
    </source>
</evidence>
<protein>
    <recommendedName>
        <fullName evidence="4">Large ribosomal subunit protein uL4m</fullName>
    </recommendedName>
</protein>
<keyword evidence="2 5" id="KW-0689">Ribosomal protein</keyword>
<dbReference type="RefSeq" id="XP_021337917.1">
    <property type="nucleotide sequence ID" value="XM_021482750.1"/>
</dbReference>
<keyword evidence="3" id="KW-0687">Ribonucleoprotein</keyword>
<organism evidence="5 6">
    <name type="scientific">Babesia microti (strain RI)</name>
    <dbReference type="NCBI Taxonomy" id="1133968"/>
    <lineage>
        <taxon>Eukaryota</taxon>
        <taxon>Sar</taxon>
        <taxon>Alveolata</taxon>
        <taxon>Apicomplexa</taxon>
        <taxon>Aconoidasida</taxon>
        <taxon>Piroplasmida</taxon>
        <taxon>Babesiidae</taxon>
        <taxon>Babesia</taxon>
    </lineage>
</organism>
<keyword evidence="6" id="KW-1185">Reference proteome</keyword>
<proteinExistence type="inferred from homology"/>
<evidence type="ECO:0000256" key="1">
    <source>
        <dbReference type="ARBA" id="ARBA00010528"/>
    </source>
</evidence>
<dbReference type="VEuPathDB" id="PiroplasmaDB:BmR1_04g09090"/>
<accession>A0A1N6LYC0</accession>
<dbReference type="InterPro" id="IPR002136">
    <property type="entry name" value="Ribosomal_uL4"/>
</dbReference>
<dbReference type="EMBL" id="LN871599">
    <property type="protein sequence ID" value="SIO73865.1"/>
    <property type="molecule type" value="Genomic_DNA"/>
</dbReference>
<dbReference type="OrthoDB" id="275876at2759"/>
<dbReference type="InterPro" id="IPR023574">
    <property type="entry name" value="Ribosomal_uL4_dom_sf"/>
</dbReference>
<dbReference type="GeneID" id="24426447"/>
<dbReference type="Proteomes" id="UP000002899">
    <property type="component" value="Chromosome IV"/>
</dbReference>
<dbReference type="GO" id="GO:1990904">
    <property type="term" value="C:ribonucleoprotein complex"/>
    <property type="evidence" value="ECO:0007669"/>
    <property type="project" value="UniProtKB-KW"/>
</dbReference>
<dbReference type="AlphaFoldDB" id="A0A1N6LYC0"/>
<evidence type="ECO:0000256" key="2">
    <source>
        <dbReference type="ARBA" id="ARBA00022980"/>
    </source>
</evidence>
<dbReference type="GO" id="GO:0005840">
    <property type="term" value="C:ribosome"/>
    <property type="evidence" value="ECO:0007669"/>
    <property type="project" value="UniProtKB-KW"/>
</dbReference>
<dbReference type="KEGG" id="bmic:BmR1_04g09090"/>
<evidence type="ECO:0000256" key="3">
    <source>
        <dbReference type="ARBA" id="ARBA00023274"/>
    </source>
</evidence>
<gene>
    <name evidence="5" type="ORF">BmR1_04g09090</name>
</gene>
<evidence type="ECO:0000313" key="6">
    <source>
        <dbReference type="Proteomes" id="UP000002899"/>
    </source>
</evidence>